<accession>A0ACB8TRD3</accession>
<comment type="caution">
    <text evidence="1">The sequence shown here is derived from an EMBL/GenBank/DDBJ whole genome shotgun (WGS) entry which is preliminary data.</text>
</comment>
<sequence>MVINPHSFTKCPKILSMPPEILIHILSYLEWYQLVSVQAVSHTFREFVRSSVELRYIIELGADKLVHNDLHDGSAPLTTQDRLNLLLDRRRRWRMLDWTNRTTIPLPGSCQAYELVGGVFAKSMRGVFEDMWPPASRHFIAARLPTRNYLNSDNSDDSNRIIREDLGIWTRDFAIDPTQDLLVLLEVNLIGWIRIHVRTLSTLEIHPTATKSPLTSDPLPSDNPQELQISNCFLQIVGDTVGMFYWQSGHCLRVWNWHTGNMIAYQNEMDLPMGCWDLTFLSTRAYMITCAGEVGSLDLYAINETSLDGTVQPPTQVLRLRLPELRPHRHLRTISTHSAPYLARPEALENPFVQHQDDRIHVVQLLYGDLMPGYTMYVKNEYLLSLMDQMREQRGVYHELQVQDTTPYYSPELVHSDAPENRHLPLINNYQYLAWEDWGPSNTRFLQQDLRFQWLRYASQMGSWPRLR</sequence>
<keyword evidence="2" id="KW-1185">Reference proteome</keyword>
<gene>
    <name evidence="1" type="ORF">BDY19DRAFT_970808</name>
</gene>
<organism evidence="1 2">
    <name type="scientific">Irpex rosettiformis</name>
    <dbReference type="NCBI Taxonomy" id="378272"/>
    <lineage>
        <taxon>Eukaryota</taxon>
        <taxon>Fungi</taxon>
        <taxon>Dikarya</taxon>
        <taxon>Basidiomycota</taxon>
        <taxon>Agaricomycotina</taxon>
        <taxon>Agaricomycetes</taxon>
        <taxon>Polyporales</taxon>
        <taxon>Irpicaceae</taxon>
        <taxon>Irpex</taxon>
    </lineage>
</organism>
<name>A0ACB8TRD3_9APHY</name>
<proteinExistence type="predicted"/>
<reference evidence="1" key="1">
    <citation type="journal article" date="2021" name="Environ. Microbiol.">
        <title>Gene family expansions and transcriptome signatures uncover fungal adaptations to wood decay.</title>
        <authorList>
            <person name="Hage H."/>
            <person name="Miyauchi S."/>
            <person name="Viragh M."/>
            <person name="Drula E."/>
            <person name="Min B."/>
            <person name="Chaduli D."/>
            <person name="Navarro D."/>
            <person name="Favel A."/>
            <person name="Norest M."/>
            <person name="Lesage-Meessen L."/>
            <person name="Balint B."/>
            <person name="Merenyi Z."/>
            <person name="de Eugenio L."/>
            <person name="Morin E."/>
            <person name="Martinez A.T."/>
            <person name="Baldrian P."/>
            <person name="Stursova M."/>
            <person name="Martinez M.J."/>
            <person name="Novotny C."/>
            <person name="Magnuson J.K."/>
            <person name="Spatafora J.W."/>
            <person name="Maurice S."/>
            <person name="Pangilinan J."/>
            <person name="Andreopoulos W."/>
            <person name="LaButti K."/>
            <person name="Hundley H."/>
            <person name="Na H."/>
            <person name="Kuo A."/>
            <person name="Barry K."/>
            <person name="Lipzen A."/>
            <person name="Henrissat B."/>
            <person name="Riley R."/>
            <person name="Ahrendt S."/>
            <person name="Nagy L.G."/>
            <person name="Grigoriev I.V."/>
            <person name="Martin F."/>
            <person name="Rosso M.N."/>
        </authorList>
    </citation>
    <scope>NUCLEOTIDE SEQUENCE</scope>
    <source>
        <strain evidence="1">CBS 384.51</strain>
    </source>
</reference>
<dbReference type="Proteomes" id="UP001055072">
    <property type="component" value="Unassembled WGS sequence"/>
</dbReference>
<protein>
    <submittedName>
        <fullName evidence="1">Uncharacterized protein</fullName>
    </submittedName>
</protein>
<evidence type="ECO:0000313" key="1">
    <source>
        <dbReference type="EMBL" id="KAI0084540.1"/>
    </source>
</evidence>
<evidence type="ECO:0000313" key="2">
    <source>
        <dbReference type="Proteomes" id="UP001055072"/>
    </source>
</evidence>
<dbReference type="EMBL" id="MU274941">
    <property type="protein sequence ID" value="KAI0084540.1"/>
    <property type="molecule type" value="Genomic_DNA"/>
</dbReference>